<comment type="caution">
    <text evidence="2">The sequence shown here is derived from an EMBL/GenBank/DDBJ whole genome shotgun (WGS) entry which is preliminary data.</text>
</comment>
<sequence length="352" mass="39897">MWRNEAYLILLICKALMLGFFPKDFILNFKTQRAPLSPDTIMKGSLCGYSNGLLLCCSNRYTTGRGFFVYDPLAKQCTHIPSFLDVEEENRKMETDICALRGGLCFHWMLSLAYGGYLFFMGSTNIFVFDPMVLFSCTIDYPEDADAMNIMSFGYLGCSGGNLRIGEISNNDLRVWDLTYPLVWRLVHRTNLTELLPSRFCINYDKHVAGFHPYDGDIVYLYSYVDGVFVANLLLVIESSNLKVGLVISTSFDVLTHNSTFLLIVDRKLMLLFCSAPARKTQHPAVALFVTLKAEIPMQSKKTKKRHIPSDPDVTTGKVDLYNCSSRLTQYRLKALQQCCALQIQLPSFLAM</sequence>
<evidence type="ECO:0000256" key="1">
    <source>
        <dbReference type="SAM" id="Phobius"/>
    </source>
</evidence>
<accession>A0A8T0JPW0</accession>
<name>A0A8T0JPW0_PHAAN</name>
<dbReference type="Proteomes" id="UP000743370">
    <property type="component" value="Unassembled WGS sequence"/>
</dbReference>
<evidence type="ECO:0000313" key="2">
    <source>
        <dbReference type="EMBL" id="KAG2379701.1"/>
    </source>
</evidence>
<keyword evidence="1" id="KW-0472">Membrane</keyword>
<gene>
    <name evidence="2" type="ORF">HKW66_Vig0164800</name>
</gene>
<dbReference type="AlphaFoldDB" id="A0A8T0JPW0"/>
<organism evidence="2 3">
    <name type="scientific">Phaseolus angularis</name>
    <name type="common">Azuki bean</name>
    <name type="synonym">Vigna angularis</name>
    <dbReference type="NCBI Taxonomy" id="3914"/>
    <lineage>
        <taxon>Eukaryota</taxon>
        <taxon>Viridiplantae</taxon>
        <taxon>Streptophyta</taxon>
        <taxon>Embryophyta</taxon>
        <taxon>Tracheophyta</taxon>
        <taxon>Spermatophyta</taxon>
        <taxon>Magnoliopsida</taxon>
        <taxon>eudicotyledons</taxon>
        <taxon>Gunneridae</taxon>
        <taxon>Pentapetalae</taxon>
        <taxon>rosids</taxon>
        <taxon>fabids</taxon>
        <taxon>Fabales</taxon>
        <taxon>Fabaceae</taxon>
        <taxon>Papilionoideae</taxon>
        <taxon>50 kb inversion clade</taxon>
        <taxon>NPAAA clade</taxon>
        <taxon>indigoferoid/millettioid clade</taxon>
        <taxon>Phaseoleae</taxon>
        <taxon>Vigna</taxon>
    </lineage>
</organism>
<keyword evidence="1" id="KW-0812">Transmembrane</keyword>
<protein>
    <submittedName>
        <fullName evidence="2">Uncharacterized protein</fullName>
    </submittedName>
</protein>
<dbReference type="EMBL" id="JABFOF010000009">
    <property type="protein sequence ID" value="KAG2379701.1"/>
    <property type="molecule type" value="Genomic_DNA"/>
</dbReference>
<evidence type="ECO:0000313" key="3">
    <source>
        <dbReference type="Proteomes" id="UP000743370"/>
    </source>
</evidence>
<reference evidence="2 3" key="1">
    <citation type="submission" date="2020-05" db="EMBL/GenBank/DDBJ databases">
        <title>Vigna angularis (adzuki bean) Var. LongXiaoDou No. 4 denovo assembly.</title>
        <authorList>
            <person name="Xiang H."/>
        </authorList>
    </citation>
    <scope>NUCLEOTIDE SEQUENCE [LARGE SCALE GENOMIC DNA]</scope>
    <source>
        <tissue evidence="2">Leaf</tissue>
    </source>
</reference>
<keyword evidence="1" id="KW-1133">Transmembrane helix</keyword>
<feature type="transmembrane region" description="Helical" evidence="1">
    <location>
        <begin position="98"/>
        <end position="120"/>
    </location>
</feature>
<proteinExistence type="predicted"/>